<dbReference type="EMBL" id="QNRF01000007">
    <property type="protein sequence ID" value="RBO81915.1"/>
    <property type="molecule type" value="Genomic_DNA"/>
</dbReference>
<dbReference type="RefSeq" id="WP_113875114.1">
    <property type="nucleotide sequence ID" value="NZ_QNRF01000007.1"/>
</dbReference>
<accession>A0A366CWB3</accession>
<name>A0A366CWB3_9GAMM</name>
<proteinExistence type="predicted"/>
<dbReference type="OrthoDB" id="272411at2"/>
<dbReference type="Proteomes" id="UP000252086">
    <property type="component" value="Unassembled WGS sequence"/>
</dbReference>
<dbReference type="AlphaFoldDB" id="A0A366CWB3"/>
<dbReference type="Pfam" id="PF13665">
    <property type="entry name" value="Tox-PAAR-like"/>
    <property type="match status" value="1"/>
</dbReference>
<gene>
    <name evidence="1" type="ORF">DFP76_10758</name>
</gene>
<organism evidence="1 2">
    <name type="scientific">Marinomonas aquiplantarum</name>
    <dbReference type="NCBI Taxonomy" id="491951"/>
    <lineage>
        <taxon>Bacteria</taxon>
        <taxon>Pseudomonadati</taxon>
        <taxon>Pseudomonadota</taxon>
        <taxon>Gammaproteobacteria</taxon>
        <taxon>Oceanospirillales</taxon>
        <taxon>Oceanospirillaceae</taxon>
        <taxon>Marinomonas</taxon>
    </lineage>
</organism>
<reference evidence="1 2" key="1">
    <citation type="submission" date="2018-06" db="EMBL/GenBank/DDBJ databases">
        <title>Genomic Encyclopedia of Type Strains, Phase III (KMG-III): the genomes of soil and plant-associated and newly described type strains.</title>
        <authorList>
            <person name="Whitman W."/>
        </authorList>
    </citation>
    <scope>NUCLEOTIDE SEQUENCE [LARGE SCALE GENOMIC DNA]</scope>
    <source>
        <strain evidence="1 2">CECT 7732</strain>
    </source>
</reference>
<evidence type="ECO:0000313" key="2">
    <source>
        <dbReference type="Proteomes" id="UP000252086"/>
    </source>
</evidence>
<keyword evidence="2" id="KW-1185">Reference proteome</keyword>
<protein>
    <submittedName>
        <fullName evidence="1">Uncharacterized protein DUF4150</fullName>
    </submittedName>
</protein>
<comment type="caution">
    <text evidence="1">The sequence shown here is derived from an EMBL/GenBank/DDBJ whole genome shotgun (WGS) entry which is preliminary data.</text>
</comment>
<evidence type="ECO:0000313" key="1">
    <source>
        <dbReference type="EMBL" id="RBO81915.1"/>
    </source>
</evidence>
<sequence length="132" mass="13841">MFANTQMPAMNLGFPDVCKTIVALAVVPIPYPNIAMTTTAIPNVPNIFTMAMPNHNLMTMIPMSNGNQAGAAMGVVSSLIIGPSRHLFGSVKVFTSIMPATKMLSPTGQNGMVPNAPGLTLTPSQPKVMILS</sequence>